<evidence type="ECO:0000256" key="1">
    <source>
        <dbReference type="ARBA" id="ARBA00004586"/>
    </source>
</evidence>
<evidence type="ECO:0000256" key="8">
    <source>
        <dbReference type="SAM" id="Phobius"/>
    </source>
</evidence>
<dbReference type="Proteomes" id="UP000504604">
    <property type="component" value="Linkage group LG3"/>
</dbReference>
<feature type="transmembrane region" description="Helical" evidence="8">
    <location>
        <begin position="143"/>
        <end position="165"/>
    </location>
</feature>
<dbReference type="PANTHER" id="PTHR10868">
    <property type="entry name" value="SIGMA 1-TYPE OPIOID RECEPTOR-RELATED"/>
    <property type="match status" value="1"/>
</dbReference>
<dbReference type="FunCoup" id="A0A6I9SVV2">
    <property type="interactions" value="235"/>
</dbReference>
<sequence>MIARKQKTVEATMKPVMLTPNSSVKSSITVDSNPSETRDSFYFPGCRKDANCNCEICIASINATLDLMPQSMHRSSVTRFSASRPVISRSPISFGTSSADLSTPKSSARTRTLAASPPPGSTERTGLEEKVESEKKELGHGVLVVRVFWVLILVLGVEYGFSWLVSGVMKPRLSLDIVKNLGANSRDFKSLGRRFHFLKNELEGLVGKEVSSCSSDNSLWRINQDGLLLHSRCVLYKSMIEEVSIWGWPLQAAGLLKAEFSSRSFSIISGRVAEWSNVEAKYFIPRASNSSWEQGKWTASVVQLDPNTWILEYKRSFLMDNPKLVSAAGEFLKIRLTREIKRMMQEFWLLSVFGSQDFDYTERSIPIPT</sequence>
<dbReference type="GeneID" id="105157008"/>
<reference evidence="10" key="1">
    <citation type="submission" date="2025-08" db="UniProtKB">
        <authorList>
            <consortium name="RefSeq"/>
        </authorList>
    </citation>
    <scope>IDENTIFICATION</scope>
</reference>
<feature type="compositionally biased region" description="Polar residues" evidence="7">
    <location>
        <begin position="95"/>
        <end position="110"/>
    </location>
</feature>
<evidence type="ECO:0000256" key="4">
    <source>
        <dbReference type="ARBA" id="ARBA00022824"/>
    </source>
</evidence>
<gene>
    <name evidence="10" type="primary">LOC105157008</name>
</gene>
<evidence type="ECO:0000256" key="3">
    <source>
        <dbReference type="ARBA" id="ARBA00022692"/>
    </source>
</evidence>
<keyword evidence="9" id="KW-1185">Reference proteome</keyword>
<feature type="region of interest" description="Disordered" evidence="7">
    <location>
        <begin position="95"/>
        <end position="129"/>
    </location>
</feature>
<evidence type="ECO:0000256" key="5">
    <source>
        <dbReference type="ARBA" id="ARBA00022989"/>
    </source>
</evidence>
<dbReference type="GO" id="GO:0005789">
    <property type="term" value="C:endoplasmic reticulum membrane"/>
    <property type="evidence" value="ECO:0007669"/>
    <property type="project" value="UniProtKB-SubCell"/>
</dbReference>
<comment type="similarity">
    <text evidence="2">Belongs to the ERG2 family.</text>
</comment>
<evidence type="ECO:0000256" key="6">
    <source>
        <dbReference type="ARBA" id="ARBA00023136"/>
    </source>
</evidence>
<keyword evidence="6 8" id="KW-0472">Membrane</keyword>
<evidence type="ECO:0000256" key="2">
    <source>
        <dbReference type="ARBA" id="ARBA00007141"/>
    </source>
</evidence>
<organism evidence="9 10">
    <name type="scientific">Sesamum indicum</name>
    <name type="common">Oriental sesame</name>
    <name type="synonym">Sesamum orientale</name>
    <dbReference type="NCBI Taxonomy" id="4182"/>
    <lineage>
        <taxon>Eukaryota</taxon>
        <taxon>Viridiplantae</taxon>
        <taxon>Streptophyta</taxon>
        <taxon>Embryophyta</taxon>
        <taxon>Tracheophyta</taxon>
        <taxon>Spermatophyta</taxon>
        <taxon>Magnoliopsida</taxon>
        <taxon>eudicotyledons</taxon>
        <taxon>Gunneridae</taxon>
        <taxon>Pentapetalae</taxon>
        <taxon>asterids</taxon>
        <taxon>lamiids</taxon>
        <taxon>Lamiales</taxon>
        <taxon>Pedaliaceae</taxon>
        <taxon>Sesamum</taxon>
    </lineage>
</organism>
<evidence type="ECO:0000313" key="9">
    <source>
        <dbReference type="Proteomes" id="UP000504604"/>
    </source>
</evidence>
<dbReference type="KEGG" id="sind:105157008"/>
<evidence type="ECO:0000256" key="7">
    <source>
        <dbReference type="SAM" id="MobiDB-lite"/>
    </source>
</evidence>
<keyword evidence="3 8" id="KW-0812">Transmembrane</keyword>
<dbReference type="InParanoid" id="A0A6I9SVV2"/>
<proteinExistence type="inferred from homology"/>
<dbReference type="PANTHER" id="PTHR10868:SF1">
    <property type="entry name" value="SIGMA NON-OPIOID INTRACELLULAR RECEPTOR 1"/>
    <property type="match status" value="1"/>
</dbReference>
<keyword evidence="4" id="KW-0256">Endoplasmic reticulum</keyword>
<dbReference type="RefSeq" id="XP_011071600.1">
    <property type="nucleotide sequence ID" value="XM_011073298.2"/>
</dbReference>
<evidence type="ECO:0000313" key="10">
    <source>
        <dbReference type="RefSeq" id="XP_011071600.1"/>
    </source>
</evidence>
<dbReference type="InterPro" id="IPR006716">
    <property type="entry name" value="ERG2_sigma1_rcpt-like"/>
</dbReference>
<name>A0A6I9SVV2_SESIN</name>
<accession>A0A6I9SVV2</accession>
<keyword evidence="5 8" id="KW-1133">Transmembrane helix</keyword>
<protein>
    <submittedName>
        <fullName evidence="10">Uncharacterized protein LOC105157008</fullName>
    </submittedName>
</protein>
<comment type="subcellular location">
    <subcellularLocation>
        <location evidence="1">Endoplasmic reticulum membrane</location>
    </subcellularLocation>
</comment>
<dbReference type="OrthoDB" id="347124at2759"/>
<dbReference type="AlphaFoldDB" id="A0A6I9SVV2"/>